<dbReference type="AlphaFoldDB" id="A0A3G6JCF5"/>
<organism evidence="1 2">
    <name type="scientific">Corynebacterium choanae</name>
    <dbReference type="NCBI Taxonomy" id="1862358"/>
    <lineage>
        <taxon>Bacteria</taxon>
        <taxon>Bacillati</taxon>
        <taxon>Actinomycetota</taxon>
        <taxon>Actinomycetes</taxon>
        <taxon>Mycobacteriales</taxon>
        <taxon>Corynebacteriaceae</taxon>
        <taxon>Corynebacterium</taxon>
    </lineage>
</organism>
<accession>A0A3G6JCF5</accession>
<reference evidence="1 2" key="1">
    <citation type="submission" date="2018-11" db="EMBL/GenBank/DDBJ databases">
        <authorList>
            <person name="Kleinhagauer T."/>
            <person name="Glaeser S.P."/>
            <person name="Spergser J."/>
            <person name="Ruckert C."/>
            <person name="Kaempfer P."/>
            <person name="Busse H.-J."/>
        </authorList>
    </citation>
    <scope>NUCLEOTIDE SEQUENCE [LARGE SCALE GENOMIC DNA]</scope>
    <source>
        <strain evidence="1 2">200CH</strain>
    </source>
</reference>
<keyword evidence="2" id="KW-1185">Reference proteome</keyword>
<evidence type="ECO:0000313" key="1">
    <source>
        <dbReference type="EMBL" id="AZA14350.1"/>
    </source>
</evidence>
<sequence>MVLSSSMTIRTASSLDSRMEPFLPLDWGFVCRSRGLSFSLITECPKQVQVQFMVCSYLDPKSPMGENILDKRSQDPLLDSE</sequence>
<evidence type="ECO:0000313" key="2">
    <source>
        <dbReference type="Proteomes" id="UP000269019"/>
    </source>
</evidence>
<dbReference type="EMBL" id="CP033896">
    <property type="protein sequence ID" value="AZA14350.1"/>
    <property type="molecule type" value="Genomic_DNA"/>
</dbReference>
<dbReference type="KEGG" id="ccho:CCHOA_09835"/>
<proteinExistence type="predicted"/>
<name>A0A3G6JCF5_9CORY</name>
<gene>
    <name evidence="1" type="ORF">CCHOA_09835</name>
</gene>
<dbReference type="Proteomes" id="UP000269019">
    <property type="component" value="Chromosome"/>
</dbReference>
<protein>
    <submittedName>
        <fullName evidence="1">Uncharacterized protein</fullName>
    </submittedName>
</protein>